<dbReference type="SUPFAM" id="SSF51735">
    <property type="entry name" value="NAD(P)-binding Rossmann-fold domains"/>
    <property type="match status" value="1"/>
</dbReference>
<organism evidence="1 2">
    <name type="scientific">Lasiosphaeria miniovina</name>
    <dbReference type="NCBI Taxonomy" id="1954250"/>
    <lineage>
        <taxon>Eukaryota</taxon>
        <taxon>Fungi</taxon>
        <taxon>Dikarya</taxon>
        <taxon>Ascomycota</taxon>
        <taxon>Pezizomycotina</taxon>
        <taxon>Sordariomycetes</taxon>
        <taxon>Sordariomycetidae</taxon>
        <taxon>Sordariales</taxon>
        <taxon>Lasiosphaeriaceae</taxon>
        <taxon>Lasiosphaeria</taxon>
    </lineage>
</organism>
<accession>A0AA40A6F0</accession>
<evidence type="ECO:0000313" key="2">
    <source>
        <dbReference type="Proteomes" id="UP001172101"/>
    </source>
</evidence>
<name>A0AA40A6F0_9PEZI</name>
<dbReference type="Gene3D" id="3.40.50.720">
    <property type="entry name" value="NAD(P)-binding Rossmann-like Domain"/>
    <property type="match status" value="1"/>
</dbReference>
<dbReference type="InterPro" id="IPR036291">
    <property type="entry name" value="NAD(P)-bd_dom_sf"/>
</dbReference>
<sequence length="143" mass="15363">MQFQMEIENPRKRCRAELALDDDLGNSQGRVYAAKRARQCAANLDTNAPPLTDASGFNAAVTVKAFLEAGHSVRETTRTKASTNALADALKEYAGQLEFVEVPDMTVEGTFDNAVKVAHLASPVALTFDDPEGVIQTAIAGEH</sequence>
<dbReference type="GeneID" id="85329184"/>
<protein>
    <submittedName>
        <fullName evidence="1">Uncharacterized protein</fullName>
    </submittedName>
</protein>
<dbReference type="EMBL" id="JAUIRO010000006">
    <property type="protein sequence ID" value="KAK0710011.1"/>
    <property type="molecule type" value="Genomic_DNA"/>
</dbReference>
<dbReference type="RefSeq" id="XP_060293315.1">
    <property type="nucleotide sequence ID" value="XM_060445914.1"/>
</dbReference>
<proteinExistence type="predicted"/>
<reference evidence="1" key="1">
    <citation type="submission" date="2023-06" db="EMBL/GenBank/DDBJ databases">
        <title>Genome-scale phylogeny and comparative genomics of the fungal order Sordariales.</title>
        <authorList>
            <consortium name="Lawrence Berkeley National Laboratory"/>
            <person name="Hensen N."/>
            <person name="Bonometti L."/>
            <person name="Westerberg I."/>
            <person name="Brannstrom I.O."/>
            <person name="Guillou S."/>
            <person name="Cros-Aarteil S."/>
            <person name="Calhoun S."/>
            <person name="Haridas S."/>
            <person name="Kuo A."/>
            <person name="Mondo S."/>
            <person name="Pangilinan J."/>
            <person name="Riley R."/>
            <person name="LaButti K."/>
            <person name="Andreopoulos B."/>
            <person name="Lipzen A."/>
            <person name="Chen C."/>
            <person name="Yanf M."/>
            <person name="Daum C."/>
            <person name="Ng V."/>
            <person name="Clum A."/>
            <person name="Steindorff A."/>
            <person name="Ohm R."/>
            <person name="Martin F."/>
            <person name="Silar P."/>
            <person name="Natvig D."/>
            <person name="Lalanne C."/>
            <person name="Gautier V."/>
            <person name="Ament-velasquez S.L."/>
            <person name="Kruys A."/>
            <person name="Hutchinson M.I."/>
            <person name="Powell A.J."/>
            <person name="Barry K."/>
            <person name="Miller A.N."/>
            <person name="Grigoriev I.V."/>
            <person name="Debuchy R."/>
            <person name="Gladieux P."/>
            <person name="Thoren M.H."/>
            <person name="Johannesson H."/>
        </authorList>
    </citation>
    <scope>NUCLEOTIDE SEQUENCE</scope>
    <source>
        <strain evidence="1">SMH2392-1A</strain>
    </source>
</reference>
<evidence type="ECO:0000313" key="1">
    <source>
        <dbReference type="EMBL" id="KAK0710011.1"/>
    </source>
</evidence>
<comment type="caution">
    <text evidence="1">The sequence shown here is derived from an EMBL/GenBank/DDBJ whole genome shotgun (WGS) entry which is preliminary data.</text>
</comment>
<keyword evidence="2" id="KW-1185">Reference proteome</keyword>
<dbReference type="AlphaFoldDB" id="A0AA40A6F0"/>
<gene>
    <name evidence="1" type="ORF">B0T26DRAFT_755132</name>
</gene>
<dbReference type="Proteomes" id="UP001172101">
    <property type="component" value="Unassembled WGS sequence"/>
</dbReference>